<comment type="similarity">
    <text evidence="1">Belongs to the thioesterase PaaI family.</text>
</comment>
<feature type="compositionally biased region" description="Polar residues" evidence="3">
    <location>
        <begin position="1"/>
        <end position="12"/>
    </location>
</feature>
<evidence type="ECO:0000259" key="4">
    <source>
        <dbReference type="Pfam" id="PF03061"/>
    </source>
</evidence>
<protein>
    <submittedName>
        <fullName evidence="5">Thioesterase superfamily member</fullName>
    </submittedName>
</protein>
<dbReference type="Pfam" id="PF03061">
    <property type="entry name" value="4HBT"/>
    <property type="match status" value="1"/>
</dbReference>
<dbReference type="EMBL" id="MU839833">
    <property type="protein sequence ID" value="KAK1756000.1"/>
    <property type="molecule type" value="Genomic_DNA"/>
</dbReference>
<proteinExistence type="inferred from homology"/>
<feature type="region of interest" description="Disordered" evidence="3">
    <location>
        <begin position="1"/>
        <end position="20"/>
    </location>
</feature>
<dbReference type="NCBIfam" id="TIGR00369">
    <property type="entry name" value="unchar_dom_1"/>
    <property type="match status" value="1"/>
</dbReference>
<dbReference type="PANTHER" id="PTHR21660:SF1">
    <property type="entry name" value="ACYL-COENZYME A THIOESTERASE 13"/>
    <property type="match status" value="1"/>
</dbReference>
<dbReference type="AlphaFoldDB" id="A0AAJ0FCB2"/>
<dbReference type="PANTHER" id="PTHR21660">
    <property type="entry name" value="THIOESTERASE SUPERFAMILY MEMBER-RELATED"/>
    <property type="match status" value="1"/>
</dbReference>
<keyword evidence="2" id="KW-0378">Hydrolase</keyword>
<feature type="domain" description="Thioesterase" evidence="4">
    <location>
        <begin position="80"/>
        <end position="157"/>
    </location>
</feature>
<reference evidence="5" key="1">
    <citation type="submission" date="2023-06" db="EMBL/GenBank/DDBJ databases">
        <title>Genome-scale phylogeny and comparative genomics of the fungal order Sordariales.</title>
        <authorList>
            <consortium name="Lawrence Berkeley National Laboratory"/>
            <person name="Hensen N."/>
            <person name="Bonometti L."/>
            <person name="Westerberg I."/>
            <person name="Brannstrom I.O."/>
            <person name="Guillou S."/>
            <person name="Cros-Aarteil S."/>
            <person name="Calhoun S."/>
            <person name="Haridas S."/>
            <person name="Kuo A."/>
            <person name="Mondo S."/>
            <person name="Pangilinan J."/>
            <person name="Riley R."/>
            <person name="Labutti K."/>
            <person name="Andreopoulos B."/>
            <person name="Lipzen A."/>
            <person name="Chen C."/>
            <person name="Yanf M."/>
            <person name="Daum C."/>
            <person name="Ng V."/>
            <person name="Clum A."/>
            <person name="Steindorff A."/>
            <person name="Ohm R."/>
            <person name="Martin F."/>
            <person name="Silar P."/>
            <person name="Natvig D."/>
            <person name="Lalanne C."/>
            <person name="Gautier V."/>
            <person name="Ament-Velasquez S.L."/>
            <person name="Kruys A."/>
            <person name="Hutchinson M.I."/>
            <person name="Powell A.J."/>
            <person name="Barry K."/>
            <person name="Miller A.N."/>
            <person name="Grigoriev I.V."/>
            <person name="Debuchy R."/>
            <person name="Gladieux P."/>
            <person name="Thoren M.H."/>
            <person name="Johannesson H."/>
        </authorList>
    </citation>
    <scope>NUCLEOTIDE SEQUENCE</scope>
    <source>
        <strain evidence="5">PSN4</strain>
    </source>
</reference>
<organism evidence="5 6">
    <name type="scientific">Echria macrotheca</name>
    <dbReference type="NCBI Taxonomy" id="438768"/>
    <lineage>
        <taxon>Eukaryota</taxon>
        <taxon>Fungi</taxon>
        <taxon>Dikarya</taxon>
        <taxon>Ascomycota</taxon>
        <taxon>Pezizomycotina</taxon>
        <taxon>Sordariomycetes</taxon>
        <taxon>Sordariomycetidae</taxon>
        <taxon>Sordariales</taxon>
        <taxon>Schizotheciaceae</taxon>
        <taxon>Echria</taxon>
    </lineage>
</organism>
<dbReference type="InterPro" id="IPR029069">
    <property type="entry name" value="HotDog_dom_sf"/>
</dbReference>
<dbReference type="SUPFAM" id="SSF54637">
    <property type="entry name" value="Thioesterase/thiol ester dehydrase-isomerase"/>
    <property type="match status" value="1"/>
</dbReference>
<accession>A0AAJ0FCB2</accession>
<evidence type="ECO:0000313" key="6">
    <source>
        <dbReference type="Proteomes" id="UP001239445"/>
    </source>
</evidence>
<sequence>MPTKPPSQSESPPTDPDSLQGEQKLRYFIDRCHERAADPDDNEWSMTLAPTLKVHSTSSSPTQKVTFTFQVQPPHLNSLGNMHGGCTATLFDLCTSSALFLVSRPGFWNYLGVSRCLNVTYLKPLPVGTRVLVECEVVSIGRRLAHLRGVICDDEGLGVVYATCEHTKVNTDPDVAKV</sequence>
<comment type="caution">
    <text evidence="5">The sequence shown here is derived from an EMBL/GenBank/DDBJ whole genome shotgun (WGS) entry which is preliminary data.</text>
</comment>
<dbReference type="InterPro" id="IPR006683">
    <property type="entry name" value="Thioestr_dom"/>
</dbReference>
<keyword evidence="6" id="KW-1185">Reference proteome</keyword>
<evidence type="ECO:0000256" key="1">
    <source>
        <dbReference type="ARBA" id="ARBA00008324"/>
    </source>
</evidence>
<dbReference type="GO" id="GO:0047617">
    <property type="term" value="F:fatty acyl-CoA hydrolase activity"/>
    <property type="evidence" value="ECO:0007669"/>
    <property type="project" value="InterPro"/>
</dbReference>
<dbReference type="InterPro" id="IPR039298">
    <property type="entry name" value="ACOT13"/>
</dbReference>
<evidence type="ECO:0000256" key="2">
    <source>
        <dbReference type="ARBA" id="ARBA00022801"/>
    </source>
</evidence>
<evidence type="ECO:0000256" key="3">
    <source>
        <dbReference type="SAM" id="MobiDB-lite"/>
    </source>
</evidence>
<dbReference type="Gene3D" id="3.10.129.10">
    <property type="entry name" value="Hotdog Thioesterase"/>
    <property type="match status" value="1"/>
</dbReference>
<dbReference type="CDD" id="cd03443">
    <property type="entry name" value="PaaI_thioesterase"/>
    <property type="match status" value="1"/>
</dbReference>
<evidence type="ECO:0000313" key="5">
    <source>
        <dbReference type="EMBL" id="KAK1756000.1"/>
    </source>
</evidence>
<name>A0AAJ0FCB2_9PEZI</name>
<gene>
    <name evidence="5" type="ORF">QBC47DRAFT_381875</name>
</gene>
<dbReference type="InterPro" id="IPR003736">
    <property type="entry name" value="PAAI_dom"/>
</dbReference>
<dbReference type="Proteomes" id="UP001239445">
    <property type="component" value="Unassembled WGS sequence"/>
</dbReference>